<dbReference type="NCBIfam" id="NF041384">
    <property type="entry name" value="YHS_seleno_dom"/>
    <property type="match status" value="1"/>
</dbReference>
<evidence type="ECO:0000313" key="1">
    <source>
        <dbReference type="EMBL" id="AFM02555.1"/>
    </source>
</evidence>
<dbReference type="Proteomes" id="UP000006054">
    <property type="component" value="Chromosome"/>
</dbReference>
<sequence length="162" mass="19187" precursor="true">MPKNQKYSFYTFLFFLCSFLLIEKVEAQKLTELHCVTHFNLDDGVAIEGYDVVSYFVEDEPQEGKEGISAKYLGVIYRFATIEHRELFIKNPQKYIPQYGGWCAYAMGAKNEKVTMNPENYKIIDGKLYLFYKSFFTNTLDDWNEDEENLKQKANENWKKIY</sequence>
<proteinExistence type="predicted"/>
<name>I4AF20_BERLS</name>
<dbReference type="RefSeq" id="WP_014796024.1">
    <property type="nucleotide sequence ID" value="NC_018018.1"/>
</dbReference>
<evidence type="ECO:0000313" key="2">
    <source>
        <dbReference type="Proteomes" id="UP000006054"/>
    </source>
</evidence>
<evidence type="ECO:0008006" key="3">
    <source>
        <dbReference type="Google" id="ProtNLM"/>
    </source>
</evidence>
<dbReference type="eggNOG" id="COG3350">
    <property type="taxonomic scope" value="Bacteria"/>
</dbReference>
<organism evidence="1 2">
    <name type="scientific">Bernardetia litoralis (strain ATCC 23117 / DSM 6794 / NBRC 15988 / NCIMB 1366 / Fx l1 / Sio-4)</name>
    <name type="common">Flexibacter litoralis</name>
    <dbReference type="NCBI Taxonomy" id="880071"/>
    <lineage>
        <taxon>Bacteria</taxon>
        <taxon>Pseudomonadati</taxon>
        <taxon>Bacteroidota</taxon>
        <taxon>Cytophagia</taxon>
        <taxon>Cytophagales</taxon>
        <taxon>Bernardetiaceae</taxon>
        <taxon>Bernardetia</taxon>
    </lineage>
</organism>
<keyword evidence="2" id="KW-1185">Reference proteome</keyword>
<protein>
    <recommendedName>
        <fullName evidence="3">YHS domain-containing protein</fullName>
    </recommendedName>
</protein>
<reference evidence="2" key="1">
    <citation type="submission" date="2012-06" db="EMBL/GenBank/DDBJ databases">
        <title>The complete genome of Flexibacter litoralis DSM 6794.</title>
        <authorList>
            <person name="Lucas S."/>
            <person name="Copeland A."/>
            <person name="Lapidus A."/>
            <person name="Glavina del Rio T."/>
            <person name="Dalin E."/>
            <person name="Tice H."/>
            <person name="Bruce D."/>
            <person name="Goodwin L."/>
            <person name="Pitluck S."/>
            <person name="Peters L."/>
            <person name="Ovchinnikova G."/>
            <person name="Lu M."/>
            <person name="Kyrpides N."/>
            <person name="Mavromatis K."/>
            <person name="Ivanova N."/>
            <person name="Brettin T."/>
            <person name="Detter J.C."/>
            <person name="Han C."/>
            <person name="Larimer F."/>
            <person name="Land M."/>
            <person name="Hauser L."/>
            <person name="Markowitz V."/>
            <person name="Cheng J.-F."/>
            <person name="Hugenholtz P."/>
            <person name="Woyke T."/>
            <person name="Wu D."/>
            <person name="Spring S."/>
            <person name="Lang E."/>
            <person name="Kopitz M."/>
            <person name="Brambilla E."/>
            <person name="Klenk H.-P."/>
            <person name="Eisen J.A."/>
        </authorList>
    </citation>
    <scope>NUCLEOTIDE SEQUENCE [LARGE SCALE GENOMIC DNA]</scope>
    <source>
        <strain evidence="2">ATCC 23117 / DSM 6794 / NBRC 15988 / NCIMB 1366 / Sio-4</strain>
    </source>
</reference>
<dbReference type="HOGENOM" id="CLU_087914_2_0_10"/>
<accession>I4AF20</accession>
<dbReference type="AlphaFoldDB" id="I4AF20"/>
<dbReference type="EMBL" id="CP003345">
    <property type="protein sequence ID" value="AFM02555.1"/>
    <property type="molecule type" value="Genomic_DNA"/>
</dbReference>
<dbReference type="STRING" id="880071.Fleli_0044"/>
<gene>
    <name evidence="1" type="ordered locus">Fleli_0044</name>
</gene>
<dbReference type="OrthoDB" id="344729at2"/>
<dbReference type="KEGG" id="fli:Fleli_0044"/>